<comment type="subcellular location">
    <subcellularLocation>
        <location evidence="1">Nucleus</location>
    </subcellularLocation>
</comment>
<accession>A0A286U8T0</accession>
<feature type="region of interest" description="Disordered" evidence="5">
    <location>
        <begin position="958"/>
        <end position="983"/>
    </location>
</feature>
<keyword evidence="2" id="KW-0479">Metal-binding</keyword>
<dbReference type="InterPro" id="IPR001138">
    <property type="entry name" value="Zn2Cys6_DnaBD"/>
</dbReference>
<feature type="region of interest" description="Disordered" evidence="5">
    <location>
        <begin position="783"/>
        <end position="881"/>
    </location>
</feature>
<dbReference type="PROSITE" id="PS00463">
    <property type="entry name" value="ZN2_CY6_FUNGAL_1"/>
    <property type="match status" value="1"/>
</dbReference>
<evidence type="ECO:0000313" key="8">
    <source>
        <dbReference type="Proteomes" id="UP000217199"/>
    </source>
</evidence>
<protein>
    <recommendedName>
        <fullName evidence="6">Zn(2)-C6 fungal-type domain-containing protein</fullName>
    </recommendedName>
</protein>
<dbReference type="OrthoDB" id="25921at2759"/>
<evidence type="ECO:0000256" key="3">
    <source>
        <dbReference type="ARBA" id="ARBA00023125"/>
    </source>
</evidence>
<keyword evidence="4" id="KW-0539">Nucleus</keyword>
<feature type="region of interest" description="Disordered" evidence="5">
    <location>
        <begin position="553"/>
        <end position="572"/>
    </location>
</feature>
<feature type="compositionally biased region" description="Polar residues" evidence="5">
    <location>
        <begin position="1"/>
        <end position="14"/>
    </location>
</feature>
<evidence type="ECO:0000259" key="6">
    <source>
        <dbReference type="PROSITE" id="PS50048"/>
    </source>
</evidence>
<feature type="region of interest" description="Disordered" evidence="5">
    <location>
        <begin position="1"/>
        <end position="29"/>
    </location>
</feature>
<feature type="region of interest" description="Disordered" evidence="5">
    <location>
        <begin position="902"/>
        <end position="934"/>
    </location>
</feature>
<dbReference type="SMART" id="SM00066">
    <property type="entry name" value="GAL4"/>
    <property type="match status" value="1"/>
</dbReference>
<dbReference type="GO" id="GO:0005634">
    <property type="term" value="C:nucleus"/>
    <property type="evidence" value="ECO:0007669"/>
    <property type="project" value="UniProtKB-SubCell"/>
</dbReference>
<dbReference type="AlphaFoldDB" id="A0A286U8T0"/>
<dbReference type="InterPro" id="IPR036864">
    <property type="entry name" value="Zn2-C6_fun-type_DNA-bd_sf"/>
</dbReference>
<feature type="region of interest" description="Disordered" evidence="5">
    <location>
        <begin position="107"/>
        <end position="132"/>
    </location>
</feature>
<dbReference type="GO" id="GO:0000981">
    <property type="term" value="F:DNA-binding transcription factor activity, RNA polymerase II-specific"/>
    <property type="evidence" value="ECO:0007669"/>
    <property type="project" value="InterPro"/>
</dbReference>
<evidence type="ECO:0000256" key="5">
    <source>
        <dbReference type="SAM" id="MobiDB-lite"/>
    </source>
</evidence>
<dbReference type="InParanoid" id="A0A286U8T0"/>
<dbReference type="SMART" id="SM00906">
    <property type="entry name" value="Fungal_trans"/>
    <property type="match status" value="1"/>
</dbReference>
<evidence type="ECO:0000256" key="4">
    <source>
        <dbReference type="ARBA" id="ARBA00023242"/>
    </source>
</evidence>
<evidence type="ECO:0000256" key="2">
    <source>
        <dbReference type="ARBA" id="ARBA00022723"/>
    </source>
</evidence>
<evidence type="ECO:0000313" key="7">
    <source>
        <dbReference type="EMBL" id="PAV15993.1"/>
    </source>
</evidence>
<dbReference type="CDD" id="cd12148">
    <property type="entry name" value="fungal_TF_MHR"/>
    <property type="match status" value="1"/>
</dbReference>
<dbReference type="GO" id="GO:0003677">
    <property type="term" value="F:DNA binding"/>
    <property type="evidence" value="ECO:0007669"/>
    <property type="project" value="UniProtKB-KW"/>
</dbReference>
<feature type="compositionally biased region" description="Low complexity" evidence="5">
    <location>
        <begin position="854"/>
        <end position="876"/>
    </location>
</feature>
<dbReference type="PROSITE" id="PS50048">
    <property type="entry name" value="ZN2_CY6_FUNGAL_2"/>
    <property type="match status" value="1"/>
</dbReference>
<dbReference type="InterPro" id="IPR050987">
    <property type="entry name" value="AtrR-like"/>
</dbReference>
<sequence length="1088" mass="114024">MADASPPNSTTTTDDAIEHKPAPPPKERRFKLSRACDRCRRRRIKCDEGHPCQSCLAASAACTFEEPGKRTHPHKSKRATTLEDRMQQLESLIQAIPFNLLMPAVQAATSSSNTNQPGGASPKTNTSPNASFASATHAYPLSVPPPSLSLFPLMNPSTRFPTAPPQQHQQHQHQHQHQQHQQHTSIPQARRSFEGASVSPSYLYLDDEGYTRWQGESSGLPLLDFLVDTVRPGNPASSSAASPSSMASPIRESWSRKSENVTTGDWFPDRQPRSVPVQPEAMWRLITSMIAPELMDSLVQCFLSTTYYLMPFLHVPTFLADYGNPAKWGEPGFASFIVAVCCLSSRHIDDPRVRADPNDGFSAGAHWFELFTKLRTVPAADRPTLYTVQAVFVAGVYAIGLGRLSKGFALLAEACTLCVDAGLHRSSEAYDCFGPIEEQVRRRTFWCVYMWDKQAAGAFGRPPVMRLRDCDALEPDEVDDEYVTGDAVGPQPAHKASRLGAFVACARLCVILEAVLTAPQPTPSCSPFLVRASALLSPPRGFSTAASGSMAGAAEGLAEGSGSGSGSTSDRDLQREEALLNDILASVPAYWAHTRETMGSADVLRVTQAERLHCLVLFVRMFIERYRFSRRVVARIHASARGEGGVGGGINGNMNGGGGGIGGGNGEGEQPQQTDAEREAMLACHACAVELVHEHTQVAKKGLMTYYGVHVIHQLTQAGRTLIAVLLNCRSEDLQPLVPPSLDALRACVSLLRRFSGRYICGLRSGELIEEFCRLTRIPLDAPVPNSATQQARPPWIRPVRRKRRESQNPSAASSSSGESRHGSPAEDAPTPGASIFSPLSTQSQLGDPMVLPSLVSTPSQHPSSSSSTASSSAGVGVAGMRGGRTGGSLLADLQRNTFTNGGFVDDPYGHGSSSGGGNGNSGGSGGGGNGLDMHMNGEGGMGCDMADLTGFGGFTGLEGGGGSSNGGGGGGPGSANGDGMDGMGGMGMGSGLGMGNGLGGPGGLGGMGGMNGMGGMSGMGGGMNGMGGGGGMGGISSTTLMNLFNDGSFDMSALFSSGDLPLPVSAGTPTSSNGDGMDRMVGVVGSP</sequence>
<feature type="compositionally biased region" description="Low complexity" evidence="5">
    <location>
        <begin position="235"/>
        <end position="249"/>
    </location>
</feature>
<proteinExistence type="predicted"/>
<dbReference type="EMBL" id="NBII01000009">
    <property type="protein sequence ID" value="PAV15993.1"/>
    <property type="molecule type" value="Genomic_DNA"/>
</dbReference>
<dbReference type="Pfam" id="PF04082">
    <property type="entry name" value="Fungal_trans"/>
    <property type="match status" value="1"/>
</dbReference>
<feature type="region of interest" description="Disordered" evidence="5">
    <location>
        <begin position="234"/>
        <end position="271"/>
    </location>
</feature>
<keyword evidence="8" id="KW-1185">Reference proteome</keyword>
<feature type="compositionally biased region" description="Basic and acidic residues" evidence="5">
    <location>
        <begin position="16"/>
        <end position="27"/>
    </location>
</feature>
<feature type="compositionally biased region" description="Gly residues" evidence="5">
    <location>
        <begin position="645"/>
        <end position="667"/>
    </location>
</feature>
<dbReference type="STRING" id="2282107.A0A286U8T0"/>
<dbReference type="GO" id="GO:0006351">
    <property type="term" value="P:DNA-templated transcription"/>
    <property type="evidence" value="ECO:0007669"/>
    <property type="project" value="InterPro"/>
</dbReference>
<feature type="region of interest" description="Disordered" evidence="5">
    <location>
        <begin position="150"/>
        <end position="192"/>
    </location>
</feature>
<dbReference type="Gene3D" id="4.10.240.10">
    <property type="entry name" value="Zn(2)-C6 fungal-type DNA-binding domain"/>
    <property type="match status" value="1"/>
</dbReference>
<dbReference type="GO" id="GO:0008270">
    <property type="term" value="F:zinc ion binding"/>
    <property type="evidence" value="ECO:0007669"/>
    <property type="project" value="InterPro"/>
</dbReference>
<dbReference type="PANTHER" id="PTHR46910:SF3">
    <property type="entry name" value="HALOTOLERANCE PROTEIN 9-RELATED"/>
    <property type="match status" value="1"/>
</dbReference>
<feature type="compositionally biased region" description="Low complexity" evidence="5">
    <location>
        <begin position="808"/>
        <end position="818"/>
    </location>
</feature>
<keyword evidence="3" id="KW-0238">DNA-binding</keyword>
<feature type="compositionally biased region" description="Gly residues" evidence="5">
    <location>
        <begin position="913"/>
        <end position="931"/>
    </location>
</feature>
<feature type="region of interest" description="Disordered" evidence="5">
    <location>
        <begin position="1066"/>
        <end position="1088"/>
    </location>
</feature>
<comment type="caution">
    <text evidence="7">The sequence shown here is derived from an EMBL/GenBank/DDBJ whole genome shotgun (WGS) entry which is preliminary data.</text>
</comment>
<dbReference type="PANTHER" id="PTHR46910">
    <property type="entry name" value="TRANSCRIPTION FACTOR PDR1"/>
    <property type="match status" value="1"/>
</dbReference>
<organism evidence="7 8">
    <name type="scientific">Pyrrhoderma noxium</name>
    <dbReference type="NCBI Taxonomy" id="2282107"/>
    <lineage>
        <taxon>Eukaryota</taxon>
        <taxon>Fungi</taxon>
        <taxon>Dikarya</taxon>
        <taxon>Basidiomycota</taxon>
        <taxon>Agaricomycotina</taxon>
        <taxon>Agaricomycetes</taxon>
        <taxon>Hymenochaetales</taxon>
        <taxon>Hymenochaetaceae</taxon>
        <taxon>Pyrrhoderma</taxon>
    </lineage>
</organism>
<reference evidence="7 8" key="1">
    <citation type="journal article" date="2017" name="Mol. Ecol.">
        <title>Comparative and population genomic landscape of Phellinus noxius: A hypervariable fungus causing root rot in trees.</title>
        <authorList>
            <person name="Chung C.L."/>
            <person name="Lee T.J."/>
            <person name="Akiba M."/>
            <person name="Lee H.H."/>
            <person name="Kuo T.H."/>
            <person name="Liu D."/>
            <person name="Ke H.M."/>
            <person name="Yokoi T."/>
            <person name="Roa M.B."/>
            <person name="Lu M.J."/>
            <person name="Chang Y.Y."/>
            <person name="Ann P.J."/>
            <person name="Tsai J.N."/>
            <person name="Chen C.Y."/>
            <person name="Tzean S.S."/>
            <person name="Ota Y."/>
            <person name="Hattori T."/>
            <person name="Sahashi N."/>
            <person name="Liou R.F."/>
            <person name="Kikuchi T."/>
            <person name="Tsai I.J."/>
        </authorList>
    </citation>
    <scope>NUCLEOTIDE SEQUENCE [LARGE SCALE GENOMIC DNA]</scope>
    <source>
        <strain evidence="7 8">FFPRI411160</strain>
    </source>
</reference>
<dbReference type="InterPro" id="IPR007219">
    <property type="entry name" value="XnlR_reg_dom"/>
</dbReference>
<dbReference type="Pfam" id="PF00172">
    <property type="entry name" value="Zn_clus"/>
    <property type="match status" value="1"/>
</dbReference>
<evidence type="ECO:0000256" key="1">
    <source>
        <dbReference type="ARBA" id="ARBA00004123"/>
    </source>
</evidence>
<name>A0A286U8T0_9AGAM</name>
<gene>
    <name evidence="7" type="ORF">PNOK_0885100</name>
</gene>
<dbReference type="SUPFAM" id="SSF57701">
    <property type="entry name" value="Zn2/Cys6 DNA-binding domain"/>
    <property type="match status" value="1"/>
</dbReference>
<dbReference type="Proteomes" id="UP000217199">
    <property type="component" value="Unassembled WGS sequence"/>
</dbReference>
<feature type="region of interest" description="Disordered" evidence="5">
    <location>
        <begin position="645"/>
        <end position="675"/>
    </location>
</feature>
<feature type="compositionally biased region" description="Basic residues" evidence="5">
    <location>
        <begin position="170"/>
        <end position="180"/>
    </location>
</feature>
<feature type="domain" description="Zn(2)-C6 fungal-type" evidence="6">
    <location>
        <begin position="35"/>
        <end position="64"/>
    </location>
</feature>